<evidence type="ECO:0000256" key="3">
    <source>
        <dbReference type="ARBA" id="ARBA00022833"/>
    </source>
</evidence>
<dbReference type="EMBL" id="JBHTJZ010000005">
    <property type="protein sequence ID" value="MFD0959024.1"/>
    <property type="molecule type" value="Genomic_DNA"/>
</dbReference>
<dbReference type="PANTHER" id="PTHR34535:SF3">
    <property type="entry name" value="HYDROGENASE MATURATION FACTOR HYPA"/>
    <property type="match status" value="1"/>
</dbReference>
<keyword evidence="5" id="KW-1185">Reference proteome</keyword>
<gene>
    <name evidence="4" type="ORF">ACFQ2I_06420</name>
</gene>
<comment type="caution">
    <text evidence="4">The sequence shown here is derived from an EMBL/GenBank/DDBJ whole genome shotgun (WGS) entry which is preliminary data.</text>
</comment>
<accession>A0ABW3HNH8</accession>
<dbReference type="RefSeq" id="WP_377562860.1">
    <property type="nucleotide sequence ID" value="NZ_JBHTJZ010000005.1"/>
</dbReference>
<evidence type="ECO:0000256" key="1">
    <source>
        <dbReference type="ARBA" id="ARBA00022596"/>
    </source>
</evidence>
<evidence type="ECO:0000313" key="5">
    <source>
        <dbReference type="Proteomes" id="UP001596989"/>
    </source>
</evidence>
<dbReference type="Gene3D" id="3.30.2320.50">
    <property type="match status" value="1"/>
</dbReference>
<keyword evidence="3" id="KW-0862">Zinc</keyword>
<keyword evidence="1" id="KW-0533">Nickel</keyword>
<dbReference type="Proteomes" id="UP001596989">
    <property type="component" value="Unassembled WGS sequence"/>
</dbReference>
<dbReference type="Pfam" id="PF01155">
    <property type="entry name" value="HypA"/>
    <property type="match status" value="1"/>
</dbReference>
<keyword evidence="2" id="KW-0479">Metal-binding</keyword>
<dbReference type="InterPro" id="IPR000688">
    <property type="entry name" value="HypA/HybF"/>
</dbReference>
<protein>
    <submittedName>
        <fullName evidence="4">Hydrogenase maturation nickel metallochaperone HypA</fullName>
    </submittedName>
</protein>
<dbReference type="PANTHER" id="PTHR34535">
    <property type="entry name" value="HYDROGENASE MATURATION FACTOR HYPA"/>
    <property type="match status" value="1"/>
</dbReference>
<proteinExistence type="predicted"/>
<evidence type="ECO:0000313" key="4">
    <source>
        <dbReference type="EMBL" id="MFD0959024.1"/>
    </source>
</evidence>
<sequence length="80" mass="9151">MHEVSLVHEIMLIVMEVAEKEGLSRISKIKLLIGENMSVLPDALEFAFQYLKSGTLMEHAVLRWEICPGREFTISYIEGE</sequence>
<reference evidence="5" key="1">
    <citation type="journal article" date="2019" name="Int. J. Syst. Evol. Microbiol.">
        <title>The Global Catalogue of Microorganisms (GCM) 10K type strain sequencing project: providing services to taxonomists for standard genome sequencing and annotation.</title>
        <authorList>
            <consortium name="The Broad Institute Genomics Platform"/>
            <consortium name="The Broad Institute Genome Sequencing Center for Infectious Disease"/>
            <person name="Wu L."/>
            <person name="Ma J."/>
        </authorList>
    </citation>
    <scope>NUCLEOTIDE SEQUENCE [LARGE SCALE GENOMIC DNA]</scope>
    <source>
        <strain evidence="5">CCUG 59129</strain>
    </source>
</reference>
<evidence type="ECO:0000256" key="2">
    <source>
        <dbReference type="ARBA" id="ARBA00022723"/>
    </source>
</evidence>
<organism evidence="4 5">
    <name type="scientific">Paenibacillus chungangensis</name>
    <dbReference type="NCBI Taxonomy" id="696535"/>
    <lineage>
        <taxon>Bacteria</taxon>
        <taxon>Bacillati</taxon>
        <taxon>Bacillota</taxon>
        <taxon>Bacilli</taxon>
        <taxon>Bacillales</taxon>
        <taxon>Paenibacillaceae</taxon>
        <taxon>Paenibacillus</taxon>
    </lineage>
</organism>
<name>A0ABW3HNH8_9BACL</name>